<organism evidence="8 9">
    <name type="scientific">Persicitalea jodogahamensis</name>
    <dbReference type="NCBI Taxonomy" id="402147"/>
    <lineage>
        <taxon>Bacteria</taxon>
        <taxon>Pseudomonadati</taxon>
        <taxon>Bacteroidota</taxon>
        <taxon>Cytophagia</taxon>
        <taxon>Cytophagales</taxon>
        <taxon>Spirosomataceae</taxon>
        <taxon>Persicitalea</taxon>
    </lineage>
</organism>
<dbReference type="Gene3D" id="2.115.10.20">
    <property type="entry name" value="Glycosyl hydrolase domain, family 43"/>
    <property type="match status" value="1"/>
</dbReference>
<comment type="caution">
    <text evidence="8">The sequence shown here is derived from an EMBL/GenBank/DDBJ whole genome shotgun (WGS) entry which is preliminary data.</text>
</comment>
<keyword evidence="2 7" id="KW-0732">Signal</keyword>
<reference evidence="8 9" key="1">
    <citation type="journal article" date="2014" name="Int. J. Syst. Evol. Microbiol.">
        <title>Complete genome sequence of Corynebacterium casei LMG S-19264T (=DSM 44701T), isolated from a smear-ripened cheese.</title>
        <authorList>
            <consortium name="US DOE Joint Genome Institute (JGI-PGF)"/>
            <person name="Walter F."/>
            <person name="Albersmeier A."/>
            <person name="Kalinowski J."/>
            <person name="Ruckert C."/>
        </authorList>
    </citation>
    <scope>NUCLEOTIDE SEQUENCE [LARGE SCALE GENOMIC DNA]</scope>
    <source>
        <strain evidence="8 9">KCTC 12866</strain>
    </source>
</reference>
<dbReference type="GO" id="GO:0005975">
    <property type="term" value="P:carbohydrate metabolic process"/>
    <property type="evidence" value="ECO:0007669"/>
    <property type="project" value="InterPro"/>
</dbReference>
<evidence type="ECO:0000256" key="7">
    <source>
        <dbReference type="SAM" id="SignalP"/>
    </source>
</evidence>
<proteinExistence type="inferred from homology"/>
<feature type="site" description="Important for catalytic activity, responsible for pKa modulation of the active site Glu and correct orientation of both the proton donor and substrate" evidence="5">
    <location>
        <position position="145"/>
    </location>
</feature>
<dbReference type="EMBL" id="BMXF01000001">
    <property type="protein sequence ID" value="GHB57472.1"/>
    <property type="molecule type" value="Genomic_DNA"/>
</dbReference>
<dbReference type="Proteomes" id="UP000598271">
    <property type="component" value="Unassembled WGS sequence"/>
</dbReference>
<dbReference type="InterPro" id="IPR023296">
    <property type="entry name" value="Glyco_hydro_beta-prop_sf"/>
</dbReference>
<keyword evidence="9" id="KW-1185">Reference proteome</keyword>
<protein>
    <submittedName>
        <fullName evidence="8">Glycosyl hydrolase family 43</fullName>
    </submittedName>
</protein>
<dbReference type="RefSeq" id="WP_189563101.1">
    <property type="nucleotide sequence ID" value="NZ_BMXF01000001.1"/>
</dbReference>
<evidence type="ECO:0000256" key="2">
    <source>
        <dbReference type="ARBA" id="ARBA00022729"/>
    </source>
</evidence>
<sequence>MKALQRQILFLFLLTSSTLHAQTFKNPLLPAGADPWSIYHDGYYYYMHTTGKDLNIWKTKDLAKLPEANKVTVWTPPATGPYSKEIWAPELHFLSGKWYIYFAADDGQNRNHRMYVLENPSSDPTTGTWTMKGKLETPQDKWAIDGSVFEHKGQMYFTWSGWEGDENGRQDIYLCKMSNPWTCVGNRVRISDPRYAWEQHGLLTRPGPDDKPIVLVNEGPQYLASPNGRVNIIFSASGCWTDFYALGMVYAEPNADLMNPKSWKKHPTPVFWAKDVKGTYAAGHNSFFKSPDGKQNWILYHANAEPGQGCGGKRAPRMQPFTFDAEGDPVFGDPLPLGVEMNVPR</sequence>
<dbReference type="CDD" id="cd18820">
    <property type="entry name" value="GH43_LbAraf43-like"/>
    <property type="match status" value="1"/>
</dbReference>
<evidence type="ECO:0000256" key="3">
    <source>
        <dbReference type="ARBA" id="ARBA00022801"/>
    </source>
</evidence>
<dbReference type="PIRSF" id="PIRSF025414">
    <property type="entry name" value="Alpha-L-arabinofuranosidase"/>
    <property type="match status" value="1"/>
</dbReference>
<evidence type="ECO:0000256" key="6">
    <source>
        <dbReference type="RuleBase" id="RU361187"/>
    </source>
</evidence>
<dbReference type="PANTHER" id="PTHR43817:SF1">
    <property type="entry name" value="HYDROLASE, FAMILY 43, PUTATIVE (AFU_ORTHOLOGUE AFUA_3G01660)-RELATED"/>
    <property type="match status" value="1"/>
</dbReference>
<dbReference type="GO" id="GO:0004553">
    <property type="term" value="F:hydrolase activity, hydrolyzing O-glycosyl compounds"/>
    <property type="evidence" value="ECO:0007669"/>
    <property type="project" value="InterPro"/>
</dbReference>
<feature type="signal peptide" evidence="7">
    <location>
        <begin position="1"/>
        <end position="21"/>
    </location>
</feature>
<dbReference type="Pfam" id="PF04616">
    <property type="entry name" value="Glyco_hydro_43"/>
    <property type="match status" value="1"/>
</dbReference>
<evidence type="ECO:0000313" key="9">
    <source>
        <dbReference type="Proteomes" id="UP000598271"/>
    </source>
</evidence>
<comment type="similarity">
    <text evidence="1 6">Belongs to the glycosyl hydrolase 43 family.</text>
</comment>
<keyword evidence="4 6" id="KW-0326">Glycosidase</keyword>
<accession>A0A8J3D1X9</accession>
<feature type="chain" id="PRO_5035179763" evidence="7">
    <location>
        <begin position="22"/>
        <end position="345"/>
    </location>
</feature>
<keyword evidence="3 6" id="KW-0378">Hydrolase</keyword>
<evidence type="ECO:0000256" key="5">
    <source>
        <dbReference type="PIRSR" id="PIRSR606710-2"/>
    </source>
</evidence>
<dbReference type="PANTHER" id="PTHR43817">
    <property type="entry name" value="GLYCOSYL HYDROLASE"/>
    <property type="match status" value="1"/>
</dbReference>
<dbReference type="InterPro" id="IPR016828">
    <property type="entry name" value="Alpha-L-arabinofuranosidase"/>
</dbReference>
<evidence type="ECO:0000313" key="8">
    <source>
        <dbReference type="EMBL" id="GHB57472.1"/>
    </source>
</evidence>
<evidence type="ECO:0000256" key="4">
    <source>
        <dbReference type="ARBA" id="ARBA00023295"/>
    </source>
</evidence>
<evidence type="ECO:0000256" key="1">
    <source>
        <dbReference type="ARBA" id="ARBA00009865"/>
    </source>
</evidence>
<dbReference type="InterPro" id="IPR006710">
    <property type="entry name" value="Glyco_hydro_43"/>
</dbReference>
<name>A0A8J3D1X9_9BACT</name>
<dbReference type="SUPFAM" id="SSF75005">
    <property type="entry name" value="Arabinanase/levansucrase/invertase"/>
    <property type="match status" value="1"/>
</dbReference>
<dbReference type="AlphaFoldDB" id="A0A8J3D1X9"/>
<gene>
    <name evidence="8" type="ORF">GCM10007390_08620</name>
</gene>